<evidence type="ECO:0000313" key="2">
    <source>
        <dbReference type="Proteomes" id="UP000297245"/>
    </source>
</evidence>
<evidence type="ECO:0000313" key="1">
    <source>
        <dbReference type="EMBL" id="THV01132.1"/>
    </source>
</evidence>
<dbReference type="AlphaFoldDB" id="A0A4S8MFE3"/>
<dbReference type="Proteomes" id="UP000297245">
    <property type="component" value="Unassembled WGS sequence"/>
</dbReference>
<accession>A0A4S8MFE3</accession>
<sequence length="194" mass="22844">MSYYAFVGRDEEGLYYQINYSVLEVVWNVLSFLYDADSLPEFVDFWVDLVRLKARGATYYYLIVVMLEKWDGVRDSYCGLESSYLLVTTRYAWSTLYLILGIPHTQLRTPGIDLLTENTFNKARTWLRMQETGDPLRFNNYSRQCHNSDWVLRITGSFKREFIEGLSFRINSCPTFFVKVWVVGYDGRPTTFSL</sequence>
<name>A0A4S8MFE3_DENBC</name>
<gene>
    <name evidence="1" type="ORF">K435DRAFT_793593</name>
</gene>
<dbReference type="EMBL" id="ML179094">
    <property type="protein sequence ID" value="THV01132.1"/>
    <property type="molecule type" value="Genomic_DNA"/>
</dbReference>
<reference evidence="1 2" key="1">
    <citation type="journal article" date="2019" name="Nat. Ecol. Evol.">
        <title>Megaphylogeny resolves global patterns of mushroom evolution.</title>
        <authorList>
            <person name="Varga T."/>
            <person name="Krizsan K."/>
            <person name="Foldi C."/>
            <person name="Dima B."/>
            <person name="Sanchez-Garcia M."/>
            <person name="Sanchez-Ramirez S."/>
            <person name="Szollosi G.J."/>
            <person name="Szarkandi J.G."/>
            <person name="Papp V."/>
            <person name="Albert L."/>
            <person name="Andreopoulos W."/>
            <person name="Angelini C."/>
            <person name="Antonin V."/>
            <person name="Barry K.W."/>
            <person name="Bougher N.L."/>
            <person name="Buchanan P."/>
            <person name="Buyck B."/>
            <person name="Bense V."/>
            <person name="Catcheside P."/>
            <person name="Chovatia M."/>
            <person name="Cooper J."/>
            <person name="Damon W."/>
            <person name="Desjardin D."/>
            <person name="Finy P."/>
            <person name="Geml J."/>
            <person name="Haridas S."/>
            <person name="Hughes K."/>
            <person name="Justo A."/>
            <person name="Karasinski D."/>
            <person name="Kautmanova I."/>
            <person name="Kiss B."/>
            <person name="Kocsube S."/>
            <person name="Kotiranta H."/>
            <person name="LaButti K.M."/>
            <person name="Lechner B.E."/>
            <person name="Liimatainen K."/>
            <person name="Lipzen A."/>
            <person name="Lukacs Z."/>
            <person name="Mihaltcheva S."/>
            <person name="Morgado L.N."/>
            <person name="Niskanen T."/>
            <person name="Noordeloos M.E."/>
            <person name="Ohm R.A."/>
            <person name="Ortiz-Santana B."/>
            <person name="Ovrebo C."/>
            <person name="Racz N."/>
            <person name="Riley R."/>
            <person name="Savchenko A."/>
            <person name="Shiryaev A."/>
            <person name="Soop K."/>
            <person name="Spirin V."/>
            <person name="Szebenyi C."/>
            <person name="Tomsovsky M."/>
            <person name="Tulloss R.E."/>
            <person name="Uehling J."/>
            <person name="Grigoriev I.V."/>
            <person name="Vagvolgyi C."/>
            <person name="Papp T."/>
            <person name="Martin F.M."/>
            <person name="Miettinen O."/>
            <person name="Hibbett D.S."/>
            <person name="Nagy L.G."/>
        </authorList>
    </citation>
    <scope>NUCLEOTIDE SEQUENCE [LARGE SCALE GENOMIC DNA]</scope>
    <source>
        <strain evidence="1 2">CBS 962.96</strain>
    </source>
</reference>
<keyword evidence="2" id="KW-1185">Reference proteome</keyword>
<proteinExistence type="predicted"/>
<protein>
    <submittedName>
        <fullName evidence="1">Uncharacterized protein</fullName>
    </submittedName>
</protein>
<organism evidence="1 2">
    <name type="scientific">Dendrothele bispora (strain CBS 962.96)</name>
    <dbReference type="NCBI Taxonomy" id="1314807"/>
    <lineage>
        <taxon>Eukaryota</taxon>
        <taxon>Fungi</taxon>
        <taxon>Dikarya</taxon>
        <taxon>Basidiomycota</taxon>
        <taxon>Agaricomycotina</taxon>
        <taxon>Agaricomycetes</taxon>
        <taxon>Agaricomycetidae</taxon>
        <taxon>Agaricales</taxon>
        <taxon>Agaricales incertae sedis</taxon>
        <taxon>Dendrothele</taxon>
    </lineage>
</organism>